<dbReference type="GO" id="GO:0042742">
    <property type="term" value="P:defense response to bacterium"/>
    <property type="evidence" value="ECO:0007669"/>
    <property type="project" value="UniProtKB-KW"/>
</dbReference>
<reference evidence="3" key="1">
    <citation type="submission" date="2020-10" db="EMBL/GenBank/DDBJ databases">
        <authorList>
            <person name="Gilroy R."/>
        </authorList>
    </citation>
    <scope>NUCLEOTIDE SEQUENCE</scope>
    <source>
        <strain evidence="3">ChiGjej3B3-5194</strain>
    </source>
</reference>
<dbReference type="InterPro" id="IPR011990">
    <property type="entry name" value="TPR-like_helical_dom_sf"/>
</dbReference>
<evidence type="ECO:0000256" key="1">
    <source>
        <dbReference type="ARBA" id="ARBA00022529"/>
    </source>
</evidence>
<dbReference type="EMBL" id="DVJI01000013">
    <property type="protein sequence ID" value="HIS71255.1"/>
    <property type="molecule type" value="Genomic_DNA"/>
</dbReference>
<dbReference type="InterPro" id="IPR023347">
    <property type="entry name" value="Lysozyme_dom_sf"/>
</dbReference>
<dbReference type="InterPro" id="IPR019734">
    <property type="entry name" value="TPR_rpt"/>
</dbReference>
<dbReference type="SUPFAM" id="SSF53955">
    <property type="entry name" value="Lysozyme-like"/>
    <property type="match status" value="1"/>
</dbReference>
<dbReference type="Gene3D" id="1.25.40.10">
    <property type="entry name" value="Tetratricopeptide repeat domain"/>
    <property type="match status" value="1"/>
</dbReference>
<accession>A0A9D1FGQ9</accession>
<dbReference type="SMART" id="SM00028">
    <property type="entry name" value="TPR"/>
    <property type="match status" value="3"/>
</dbReference>
<evidence type="ECO:0000313" key="3">
    <source>
        <dbReference type="EMBL" id="HIS71255.1"/>
    </source>
</evidence>
<protein>
    <submittedName>
        <fullName evidence="3">Tetratricopeptide repeat protein</fullName>
    </submittedName>
</protein>
<dbReference type="GO" id="GO:0031640">
    <property type="term" value="P:killing of cells of another organism"/>
    <property type="evidence" value="ECO:0007669"/>
    <property type="project" value="UniProtKB-KW"/>
</dbReference>
<gene>
    <name evidence="3" type="ORF">IAD02_04715</name>
</gene>
<evidence type="ECO:0000313" key="4">
    <source>
        <dbReference type="Proteomes" id="UP000886742"/>
    </source>
</evidence>
<dbReference type="InterPro" id="IPR023346">
    <property type="entry name" value="Lysozyme-like_dom_sf"/>
</dbReference>
<reference evidence="3" key="2">
    <citation type="journal article" date="2021" name="PeerJ">
        <title>Extensive microbial diversity within the chicken gut microbiome revealed by metagenomics and culture.</title>
        <authorList>
            <person name="Gilroy R."/>
            <person name="Ravi A."/>
            <person name="Getino M."/>
            <person name="Pursley I."/>
            <person name="Horton D.L."/>
            <person name="Alikhan N.F."/>
            <person name="Baker D."/>
            <person name="Gharbi K."/>
            <person name="Hall N."/>
            <person name="Watson M."/>
            <person name="Adriaenssens E.M."/>
            <person name="Foster-Nyarko E."/>
            <person name="Jarju S."/>
            <person name="Secka A."/>
            <person name="Antonio M."/>
            <person name="Oren A."/>
            <person name="Chaudhuri R.R."/>
            <person name="La Ragione R."/>
            <person name="Hildebrand F."/>
            <person name="Pallen M.J."/>
        </authorList>
    </citation>
    <scope>NUCLEOTIDE SEQUENCE</scope>
    <source>
        <strain evidence="3">ChiGjej3B3-5194</strain>
    </source>
</reference>
<name>A0A9D1FGQ9_9PROT</name>
<dbReference type="Pfam" id="PF14559">
    <property type="entry name" value="TPR_19"/>
    <property type="match status" value="1"/>
</dbReference>
<dbReference type="Proteomes" id="UP000886742">
    <property type="component" value="Unassembled WGS sequence"/>
</dbReference>
<sequence length="642" mass="71623">MAEKFRQIVATPEEAAKKLRRAIERTQPVEYVRERRRAKNDAGQTGSAAEFADAAAIMGLGAAKWSAWLAAGGAQLLLTLARWTTMDNVFLRRLENKLAVMNVGKTKHGKPKKLSAFAKKYPNLSAHILWLIGLSAVTGGTYLGVDVVPDKIQQYKEWRAERQAEKDAEAAARNTYRAFLNKMRPITPFLIADLIAKEGVHVDENGMHTPYRDSRGIPTIGFGSTMLKDGSRVTMKTPPITTDEAYELARWHLEEGETYFVLYCYDVAMDGIDVATTSEALGLSSIIYNSYSKLFENPNDKNHKERFAELRNIYDEYGYAVPDSLVRQCFARYPVNDATSFGRALMDNADIGVAADKLGGFLAGGRGIYWRRWLEAGLLTGRISPQMLLNCPVNGMYEFFMVMDGKKDAFFVGDIDNRHVNTETYAEFEKWLANPINARGESLGGWRRVGDYLPGDILAYCQTGRCELGGHEFEHIVKSREAVEVKTYTLGYDEQYKNAIAAYNAGDYAGAATQFEKMIDSYPDNALLHNDLAAAYNHLGQYDAAVAQAREILHRIGDKSQYAAAQYNAGFAYEQMGNLDRALANYKLAVANGNVRVRNDIVRVQNKIKSGKTIAFNDAVRNMRATDDVNVIGNLRDNTHTA</sequence>
<dbReference type="AlphaFoldDB" id="A0A9D1FGQ9"/>
<comment type="caution">
    <text evidence="3">The sequence shown here is derived from an EMBL/GenBank/DDBJ whole genome shotgun (WGS) entry which is preliminary data.</text>
</comment>
<dbReference type="Gene3D" id="1.10.530.40">
    <property type="match status" value="1"/>
</dbReference>
<evidence type="ECO:0000256" key="2">
    <source>
        <dbReference type="ARBA" id="ARBA00022638"/>
    </source>
</evidence>
<keyword evidence="1" id="KW-0929">Antimicrobial</keyword>
<proteinExistence type="predicted"/>
<dbReference type="SUPFAM" id="SSF48452">
    <property type="entry name" value="TPR-like"/>
    <property type="match status" value="1"/>
</dbReference>
<organism evidence="3 4">
    <name type="scientific">Candidatus Enterousia intestinigallinarum</name>
    <dbReference type="NCBI Taxonomy" id="2840790"/>
    <lineage>
        <taxon>Bacteria</taxon>
        <taxon>Pseudomonadati</taxon>
        <taxon>Pseudomonadota</taxon>
        <taxon>Alphaproteobacteria</taxon>
        <taxon>Candidatus Enterousia</taxon>
    </lineage>
</organism>
<dbReference type="GO" id="GO:0003796">
    <property type="term" value="F:lysozyme activity"/>
    <property type="evidence" value="ECO:0007669"/>
    <property type="project" value="InterPro"/>
</dbReference>
<keyword evidence="2" id="KW-0081">Bacteriolytic enzyme</keyword>